<dbReference type="RefSeq" id="WP_110474142.1">
    <property type="nucleotide sequence ID" value="NZ_BMWQ01000001.1"/>
</dbReference>
<dbReference type="InterPro" id="IPR011623">
    <property type="entry name" value="7TMR_DISM_rcpt_extracell_dom1"/>
</dbReference>
<dbReference type="InterPro" id="IPR050640">
    <property type="entry name" value="Bact_2-comp_sensor_kinase"/>
</dbReference>
<feature type="transmembrane region" description="Helical" evidence="2">
    <location>
        <begin position="282"/>
        <end position="305"/>
    </location>
</feature>
<dbReference type="InterPro" id="IPR036890">
    <property type="entry name" value="HATPase_C_sf"/>
</dbReference>
<evidence type="ECO:0000313" key="6">
    <source>
        <dbReference type="EMBL" id="PYE83190.1"/>
    </source>
</evidence>
<reference evidence="6 7" key="1">
    <citation type="submission" date="2018-06" db="EMBL/GenBank/DDBJ databases">
        <title>Genomic Encyclopedia of Type Strains, Phase III (KMG-III): the genomes of soil and plant-associated and newly described type strains.</title>
        <authorList>
            <person name="Whitman W."/>
        </authorList>
    </citation>
    <scope>NUCLEOTIDE SEQUENCE [LARGE SCALE GENOMIC DNA]</scope>
    <source>
        <strain evidence="6 7">CECT 7945</strain>
    </source>
</reference>
<feature type="transmembrane region" description="Helical" evidence="2">
    <location>
        <begin position="382"/>
        <end position="405"/>
    </location>
</feature>
<feature type="transmembrane region" description="Helical" evidence="2">
    <location>
        <begin position="184"/>
        <end position="204"/>
    </location>
</feature>
<evidence type="ECO:0000313" key="7">
    <source>
        <dbReference type="Proteomes" id="UP000248054"/>
    </source>
</evidence>
<dbReference type="PANTHER" id="PTHR34220">
    <property type="entry name" value="SENSOR HISTIDINE KINASE YPDA"/>
    <property type="match status" value="1"/>
</dbReference>
<dbReference type="Pfam" id="PF07695">
    <property type="entry name" value="7TMR-DISM_7TM"/>
    <property type="match status" value="1"/>
</dbReference>
<keyword evidence="2" id="KW-1133">Transmembrane helix</keyword>
<feature type="transmembrane region" description="Helical" evidence="2">
    <location>
        <begin position="211"/>
        <end position="233"/>
    </location>
</feature>
<comment type="caution">
    <text evidence="6">The sequence shown here is derived from an EMBL/GenBank/DDBJ whole genome shotgun (WGS) entry which is preliminary data.</text>
</comment>
<dbReference type="PANTHER" id="PTHR34220:SF7">
    <property type="entry name" value="SENSOR HISTIDINE KINASE YPDA"/>
    <property type="match status" value="1"/>
</dbReference>
<evidence type="ECO:0000256" key="2">
    <source>
        <dbReference type="SAM" id="Phobius"/>
    </source>
</evidence>
<dbReference type="Pfam" id="PF07696">
    <property type="entry name" value="7TMR-DISMED2"/>
    <property type="match status" value="1"/>
</dbReference>
<feature type="domain" description="7TM-DISM receptor extracellular" evidence="4">
    <location>
        <begin position="186"/>
        <end position="401"/>
    </location>
</feature>
<dbReference type="Gene3D" id="3.30.565.10">
    <property type="entry name" value="Histidine kinase-like ATPase, C-terminal domain"/>
    <property type="match status" value="1"/>
</dbReference>
<accession>A0A2V4XIQ0</accession>
<dbReference type="GO" id="GO:0000155">
    <property type="term" value="F:phosphorelay sensor kinase activity"/>
    <property type="evidence" value="ECO:0007669"/>
    <property type="project" value="InterPro"/>
</dbReference>
<proteinExistence type="predicted"/>
<keyword evidence="2" id="KW-0812">Transmembrane</keyword>
<dbReference type="Pfam" id="PF06580">
    <property type="entry name" value="His_kinase"/>
    <property type="match status" value="1"/>
</dbReference>
<evidence type="ECO:0000259" key="5">
    <source>
        <dbReference type="Pfam" id="PF07696"/>
    </source>
</evidence>
<feature type="transmembrane region" description="Helical" evidence="2">
    <location>
        <begin position="340"/>
        <end position="362"/>
    </location>
</feature>
<feature type="domain" description="Signal transduction histidine kinase internal region" evidence="3">
    <location>
        <begin position="473"/>
        <end position="551"/>
    </location>
</feature>
<dbReference type="EMBL" id="QJTD01000001">
    <property type="protein sequence ID" value="PYE83190.1"/>
    <property type="molecule type" value="Genomic_DNA"/>
</dbReference>
<feature type="transmembrane region" description="Helical" evidence="2">
    <location>
        <begin position="253"/>
        <end position="270"/>
    </location>
</feature>
<dbReference type="InterPro" id="IPR010559">
    <property type="entry name" value="Sig_transdc_His_kin_internal"/>
</dbReference>
<keyword evidence="1" id="KW-0175">Coiled coil</keyword>
<evidence type="ECO:0000256" key="1">
    <source>
        <dbReference type="SAM" id="Coils"/>
    </source>
</evidence>
<dbReference type="InterPro" id="IPR011622">
    <property type="entry name" value="7TMR_DISM_rcpt_extracell_dom2"/>
</dbReference>
<dbReference type="OrthoDB" id="6190788at2"/>
<keyword evidence="7" id="KW-1185">Reference proteome</keyword>
<protein>
    <submittedName>
        <fullName evidence="6">7TMR-DISM extracellular protein 2</fullName>
    </submittedName>
</protein>
<sequence length="674" mass="79172">MKVIFFIICYLSIGFIQVFGQIIADSIPLHVDLAGNPHVNVLQTEREASFEEIKQQSTWKPYKTKYRATTDTSLWLQFIIENHSNESVPIYLHSLYDFTTVYRKKGPDFEKLTNGVFVPLLERSNTVNTSFIRLNFAPYQNSRLYIRLDSENLKPKGPPIIYSELGYWQAYVQNYEKQTSSIGFIYFYIISLITISIFALIFWIRIRERLYLYYLGYLLFQLIYGFLVLGNTLAPIGNFMAYNPSLTSDLLEPIQFIFIGFYVLFILHLLKVNTYDRLLATVLRYLSLICFLYAITNFAASYYFLNEKYTIRIFYIVRYIILPTNFILIFWIIYKVKHPLLIYFIIGQTFFFIGALLSTYIAYSGMSFVPGHIFNFVEAPNIIFQIGLLAEVYCFSLALGENIFLLQKDKAKASNELIKQLQENHRLQETMNRKLDEKVRQKTEELIHLYSEIERDKTQKTKDDFTKKIRETEMMALRSQMNPHFIFNSMNAIKNLIMSSRNDDAVTYLDDFASLLREILQNTNRKKISVEEELEILELYLSIERSRIGKNFNYTIKVDNTEVLSQYEIPPLLLQPIVENAIWHGLHPSPKAERKLTIIFDTTNDLKIIIEDNGIGRRASERNKKLHKSMGTTIVQERLTLYNYLNDHSIFLEIYDLEENNQALGTRITLTYKY</sequence>
<name>A0A2V4XIQ0_9FLAO</name>
<keyword evidence="2" id="KW-0472">Membrane</keyword>
<dbReference type="SUPFAM" id="SSF55874">
    <property type="entry name" value="ATPase domain of HSP90 chaperone/DNA topoisomerase II/histidine kinase"/>
    <property type="match status" value="1"/>
</dbReference>
<dbReference type="Gene3D" id="2.60.40.2380">
    <property type="match status" value="1"/>
</dbReference>
<feature type="coiled-coil region" evidence="1">
    <location>
        <begin position="410"/>
        <end position="438"/>
    </location>
</feature>
<organism evidence="6 7">
    <name type="scientific">Winogradskyella epiphytica</name>
    <dbReference type="NCBI Taxonomy" id="262005"/>
    <lineage>
        <taxon>Bacteria</taxon>
        <taxon>Pseudomonadati</taxon>
        <taxon>Bacteroidota</taxon>
        <taxon>Flavobacteriia</taxon>
        <taxon>Flavobacteriales</taxon>
        <taxon>Flavobacteriaceae</taxon>
        <taxon>Winogradskyella</taxon>
    </lineage>
</organism>
<dbReference type="GO" id="GO:0016020">
    <property type="term" value="C:membrane"/>
    <property type="evidence" value="ECO:0007669"/>
    <property type="project" value="InterPro"/>
</dbReference>
<feature type="transmembrane region" description="Helical" evidence="2">
    <location>
        <begin position="311"/>
        <end position="333"/>
    </location>
</feature>
<dbReference type="Proteomes" id="UP000248054">
    <property type="component" value="Unassembled WGS sequence"/>
</dbReference>
<evidence type="ECO:0000259" key="4">
    <source>
        <dbReference type="Pfam" id="PF07695"/>
    </source>
</evidence>
<dbReference type="AlphaFoldDB" id="A0A2V4XIQ0"/>
<gene>
    <name evidence="6" type="ORF">DFQ11_101621</name>
</gene>
<evidence type="ECO:0000259" key="3">
    <source>
        <dbReference type="Pfam" id="PF06580"/>
    </source>
</evidence>
<feature type="domain" description="7TM-DISM receptor extracellular" evidence="5">
    <location>
        <begin position="44"/>
        <end position="152"/>
    </location>
</feature>